<dbReference type="RefSeq" id="WP_344973310.1">
    <property type="nucleotide sequence ID" value="NZ_BAABDD010000018.1"/>
</dbReference>
<reference evidence="2" key="1">
    <citation type="journal article" date="2019" name="Int. J. Syst. Evol. Microbiol.">
        <title>The Global Catalogue of Microorganisms (GCM) 10K type strain sequencing project: providing services to taxonomists for standard genome sequencing and annotation.</title>
        <authorList>
            <consortium name="The Broad Institute Genomics Platform"/>
            <consortium name="The Broad Institute Genome Sequencing Center for Infectious Disease"/>
            <person name="Wu L."/>
            <person name="Ma J."/>
        </authorList>
    </citation>
    <scope>NUCLEOTIDE SEQUENCE [LARGE SCALE GENOMIC DNA]</scope>
    <source>
        <strain evidence="2">JCM 17137</strain>
    </source>
</reference>
<dbReference type="Gene3D" id="3.40.50.300">
    <property type="entry name" value="P-loop containing nucleotide triphosphate hydrolases"/>
    <property type="match status" value="1"/>
</dbReference>
<proteinExistence type="predicted"/>
<dbReference type="Proteomes" id="UP001500908">
    <property type="component" value="Unassembled WGS sequence"/>
</dbReference>
<gene>
    <name evidence="1" type="ORF">GCM10022402_35510</name>
</gene>
<evidence type="ECO:0000313" key="1">
    <source>
        <dbReference type="EMBL" id="GAA3753677.1"/>
    </source>
</evidence>
<organism evidence="1 2">
    <name type="scientific">Salinactinospora qingdaonensis</name>
    <dbReference type="NCBI Taxonomy" id="702744"/>
    <lineage>
        <taxon>Bacteria</taxon>
        <taxon>Bacillati</taxon>
        <taxon>Actinomycetota</taxon>
        <taxon>Actinomycetes</taxon>
        <taxon>Streptosporangiales</taxon>
        <taxon>Nocardiopsidaceae</taxon>
        <taxon>Salinactinospora</taxon>
    </lineage>
</organism>
<dbReference type="InterPro" id="IPR027417">
    <property type="entry name" value="P-loop_NTPase"/>
</dbReference>
<sequence>MLLGTNQLFGRKEAAGFAEESMRRTWEDGERFPTLIFQGRRGSGKTMLLDALAEDFKQGTPYAHIDLLDHERNHGAYVTGVLSEISFQFRKARYNFLGMLKFSRLATGRAVQQVHLGEVEPDHAERVIREQLKLQAKGQQIQ</sequence>
<dbReference type="EMBL" id="BAABDD010000018">
    <property type="protein sequence ID" value="GAA3753677.1"/>
    <property type="molecule type" value="Genomic_DNA"/>
</dbReference>
<accession>A0ABP7G3Q8</accession>
<evidence type="ECO:0000313" key="2">
    <source>
        <dbReference type="Proteomes" id="UP001500908"/>
    </source>
</evidence>
<protein>
    <recommendedName>
        <fullName evidence="3">AAA ATPase domain-containing protein</fullName>
    </recommendedName>
</protein>
<name>A0ABP7G3Q8_9ACTN</name>
<evidence type="ECO:0008006" key="3">
    <source>
        <dbReference type="Google" id="ProtNLM"/>
    </source>
</evidence>
<keyword evidence="2" id="KW-1185">Reference proteome</keyword>
<comment type="caution">
    <text evidence="1">The sequence shown here is derived from an EMBL/GenBank/DDBJ whole genome shotgun (WGS) entry which is preliminary data.</text>
</comment>
<dbReference type="SUPFAM" id="SSF52540">
    <property type="entry name" value="P-loop containing nucleoside triphosphate hydrolases"/>
    <property type="match status" value="1"/>
</dbReference>